<dbReference type="EMBL" id="CABWKQ010000030">
    <property type="protein sequence ID" value="VWX37734.1"/>
    <property type="molecule type" value="Genomic_DNA"/>
</dbReference>
<sequence length="246" mass="28084">MRKSYEFFLLYNKEMFFNKFAYLYTLAVPLVIILLRHFDWFKDSPTWTVFQSAMIQFFAIMIVLTAINGIGISLLNQRESGFLKMYTFLSGQKFPVIFGRLMSQWFFLTLNMFAASLMMAMVFHQPLLKTMLMTGLLALIVPLPVFACSLLIAALPLKPETMTPLGTILIFAVFIFIDVFELTDNRLLAFFSFLNPANLILNEARFLTGNVSDGMMGLSILTGILVYLVVGYVAYQRLSITSKTNR</sequence>
<keyword evidence="3" id="KW-1185">Reference proteome</keyword>
<evidence type="ECO:0000313" key="2">
    <source>
        <dbReference type="EMBL" id="VWX37734.1"/>
    </source>
</evidence>
<keyword evidence="1" id="KW-1133">Transmembrane helix</keyword>
<feature type="transmembrane region" description="Helical" evidence="1">
    <location>
        <begin position="135"/>
        <end position="155"/>
    </location>
</feature>
<feature type="transmembrane region" description="Helical" evidence="1">
    <location>
        <begin position="161"/>
        <end position="180"/>
    </location>
</feature>
<keyword evidence="1" id="KW-0812">Transmembrane</keyword>
<feature type="transmembrane region" description="Helical" evidence="1">
    <location>
        <begin position="21"/>
        <end position="38"/>
    </location>
</feature>
<evidence type="ECO:0000256" key="1">
    <source>
        <dbReference type="SAM" id="Phobius"/>
    </source>
</evidence>
<feature type="transmembrane region" description="Helical" evidence="1">
    <location>
        <begin position="214"/>
        <end position="235"/>
    </location>
</feature>
<protein>
    <submittedName>
        <fullName evidence="2">Uncharacterized protein</fullName>
    </submittedName>
</protein>
<gene>
    <name evidence="2" type="ORF">EXIGUO9Y_360015</name>
</gene>
<keyword evidence="1" id="KW-0472">Membrane</keyword>
<proteinExistence type="predicted"/>
<name>A0A653IER1_9BACL</name>
<reference evidence="2 3" key="1">
    <citation type="submission" date="2019-10" db="EMBL/GenBank/DDBJ databases">
        <authorList>
            <person name="Karimi E."/>
        </authorList>
    </citation>
    <scope>NUCLEOTIDE SEQUENCE [LARGE SCALE GENOMIC DNA]</scope>
    <source>
        <strain evidence="2">Exiguobacterium sp. 9Y</strain>
    </source>
</reference>
<dbReference type="AlphaFoldDB" id="A0A653IER1"/>
<dbReference type="RefSeq" id="WP_159173695.1">
    <property type="nucleotide sequence ID" value="NZ_LR732312.1"/>
</dbReference>
<feature type="transmembrane region" description="Helical" evidence="1">
    <location>
        <begin position="53"/>
        <end position="75"/>
    </location>
</feature>
<feature type="transmembrane region" description="Helical" evidence="1">
    <location>
        <begin position="105"/>
        <end position="123"/>
    </location>
</feature>
<organism evidence="2 3">
    <name type="scientific">Exiguobacterium oxidotolerans</name>
    <dbReference type="NCBI Taxonomy" id="223958"/>
    <lineage>
        <taxon>Bacteria</taxon>
        <taxon>Bacillati</taxon>
        <taxon>Bacillota</taxon>
        <taxon>Bacilli</taxon>
        <taxon>Bacillales</taxon>
        <taxon>Bacillales Family XII. Incertae Sedis</taxon>
        <taxon>Exiguobacterium</taxon>
    </lineage>
</organism>
<evidence type="ECO:0000313" key="3">
    <source>
        <dbReference type="Proteomes" id="UP000439752"/>
    </source>
</evidence>
<accession>A0A653IER1</accession>
<dbReference type="Proteomes" id="UP000439752">
    <property type="component" value="Unassembled WGS sequence"/>
</dbReference>